<dbReference type="InterPro" id="IPR046341">
    <property type="entry name" value="SET_dom_sf"/>
</dbReference>
<dbReference type="EMBL" id="BDSP01000097">
    <property type="protein sequence ID" value="GAX15869.1"/>
    <property type="molecule type" value="Genomic_DNA"/>
</dbReference>
<gene>
    <name evidence="3" type="ORF">FisN_2Lh401</name>
</gene>
<comment type="caution">
    <text evidence="3">The sequence shown here is derived from an EMBL/GenBank/DDBJ whole genome shotgun (WGS) entry which is preliminary data.</text>
</comment>
<feature type="domain" description="SET" evidence="2">
    <location>
        <begin position="58"/>
        <end position="466"/>
    </location>
</feature>
<dbReference type="PROSITE" id="PS50280">
    <property type="entry name" value="SET"/>
    <property type="match status" value="1"/>
</dbReference>
<evidence type="ECO:0000313" key="4">
    <source>
        <dbReference type="Proteomes" id="UP000198406"/>
    </source>
</evidence>
<name>A0A1Z5JPI0_FISSO</name>
<evidence type="ECO:0000313" key="3">
    <source>
        <dbReference type="EMBL" id="GAX15869.1"/>
    </source>
</evidence>
<organism evidence="3 4">
    <name type="scientific">Fistulifera solaris</name>
    <name type="common">Oleaginous diatom</name>
    <dbReference type="NCBI Taxonomy" id="1519565"/>
    <lineage>
        <taxon>Eukaryota</taxon>
        <taxon>Sar</taxon>
        <taxon>Stramenopiles</taxon>
        <taxon>Ochrophyta</taxon>
        <taxon>Bacillariophyta</taxon>
        <taxon>Bacillariophyceae</taxon>
        <taxon>Bacillariophycidae</taxon>
        <taxon>Naviculales</taxon>
        <taxon>Naviculaceae</taxon>
        <taxon>Fistulifera</taxon>
    </lineage>
</organism>
<dbReference type="OrthoDB" id="41722at2759"/>
<dbReference type="AlphaFoldDB" id="A0A1Z5JPI0"/>
<protein>
    <recommendedName>
        <fullName evidence="2">SET domain-containing protein</fullName>
    </recommendedName>
</protein>
<dbReference type="Pfam" id="PF00856">
    <property type="entry name" value="SET"/>
    <property type="match status" value="1"/>
</dbReference>
<feature type="signal peptide" evidence="1">
    <location>
        <begin position="1"/>
        <end position="21"/>
    </location>
</feature>
<proteinExistence type="predicted"/>
<accession>A0A1Z5JPI0</accession>
<feature type="chain" id="PRO_5012893602" description="SET domain-containing protein" evidence="1">
    <location>
        <begin position="22"/>
        <end position="643"/>
    </location>
</feature>
<keyword evidence="4" id="KW-1185">Reference proteome</keyword>
<dbReference type="Gene3D" id="2.170.270.10">
    <property type="entry name" value="SET domain"/>
    <property type="match status" value="2"/>
</dbReference>
<dbReference type="InterPro" id="IPR001214">
    <property type="entry name" value="SET_dom"/>
</dbReference>
<dbReference type="InParanoid" id="A0A1Z5JPI0"/>
<reference evidence="3 4" key="1">
    <citation type="journal article" date="2015" name="Plant Cell">
        <title>Oil accumulation by the oleaginous diatom Fistulifera solaris as revealed by the genome and transcriptome.</title>
        <authorList>
            <person name="Tanaka T."/>
            <person name="Maeda Y."/>
            <person name="Veluchamy A."/>
            <person name="Tanaka M."/>
            <person name="Abida H."/>
            <person name="Marechal E."/>
            <person name="Bowler C."/>
            <person name="Muto M."/>
            <person name="Sunaga Y."/>
            <person name="Tanaka M."/>
            <person name="Yoshino T."/>
            <person name="Taniguchi T."/>
            <person name="Fukuda Y."/>
            <person name="Nemoto M."/>
            <person name="Matsumoto M."/>
            <person name="Wong P.S."/>
            <person name="Aburatani S."/>
            <person name="Fujibuchi W."/>
        </authorList>
    </citation>
    <scope>NUCLEOTIDE SEQUENCE [LARGE SCALE GENOMIC DNA]</scope>
    <source>
        <strain evidence="3 4">JPCC DA0580</strain>
    </source>
</reference>
<evidence type="ECO:0000256" key="1">
    <source>
        <dbReference type="SAM" id="SignalP"/>
    </source>
</evidence>
<dbReference type="Proteomes" id="UP000198406">
    <property type="component" value="Unassembled WGS sequence"/>
</dbReference>
<sequence>MMPSFKMWITLVAGAFAIIHASSIEYTVLTRSLAQDALIEEGISEEIVSLPSNPSTECGIWLAPSTIPGAGLGMYAGRDFRKGDLLQEYGDVVIPIIDIESHAREYSPEKWNFLWDEYTWDAESLQMDHEGFGHVNVASPGFGAAANSFLGIFNVEEYSPMPYDETASLHRSKDPGLGGFSMYGNRLSVAKRDISAGQEFFVSYGENWFETRPQMKTVPLFKDLKRANQLFRSFRKLIQVDKEQGIPEEMAKELWDVFIRNNKFDGSRILGAFHHDDPNELEILKKMSLQSLRKLQSTRSLEWIEEHGTCGDHLKAGPSELAQAGRGAFASRFLPVDTVVAHVPLIHISDRGRLNMYQLETRSKQLRPSRSKGLLGQQILLNYCYGHGESTLLLCPYGPMVNYINHNATKANVRLRWADPQRGNHMPELLERSLEELDTNATAKLAFELVALRDIQAGEEIYLDYGEEWEQAWHGHLVKWQQQVKDHRDDLGNYTSARQLNADKRSRLYTEFDQIESPRYPANVEIKCEKLFLDNDDWEEFAANNTIDDYLRSHRDELLPCEIMRVERIDGQLRYTVVMKEPDPDDDSLLINHLEEHLPRQAIRFVDKPYTSDIFLTNAFRHDIRIPNEMFPQAWRNAIQTER</sequence>
<keyword evidence="1" id="KW-0732">Signal</keyword>
<dbReference type="SUPFAM" id="SSF82199">
    <property type="entry name" value="SET domain"/>
    <property type="match status" value="2"/>
</dbReference>
<evidence type="ECO:0000259" key="2">
    <source>
        <dbReference type="PROSITE" id="PS50280"/>
    </source>
</evidence>